<evidence type="ECO:0000259" key="1">
    <source>
        <dbReference type="Pfam" id="PF14336"/>
    </source>
</evidence>
<dbReference type="eggNOG" id="ENOG502Z7HZ">
    <property type="taxonomic scope" value="Bacteria"/>
</dbReference>
<dbReference type="Gene3D" id="3.90.1640.20">
    <property type="entry name" value="TON_0340"/>
    <property type="match status" value="1"/>
</dbReference>
<dbReference type="RefSeq" id="WP_009020185.1">
    <property type="nucleotide sequence ID" value="NZ_DS999411.1"/>
</dbReference>
<protein>
    <recommendedName>
        <fullName evidence="1">D-glutamate cyclase-like C-terminal domain-containing protein</fullName>
    </recommendedName>
</protein>
<dbReference type="PANTHER" id="PTHR32022">
    <property type="entry name" value="D-GLUTAMATE CYCLASE, MITOCHONDRIAL"/>
    <property type="match status" value="1"/>
</dbReference>
<evidence type="ECO:0000313" key="2">
    <source>
        <dbReference type="EMBL" id="EED35439.1"/>
    </source>
</evidence>
<reference evidence="3" key="1">
    <citation type="journal article" date="2013" name="BMC Microbiol.">
        <title>Taxonomy and evolution of bacteriochlorophyll a-containing members of the OM60/NOR5 clade of marine gammaproteobacteria: description of Luminiphilus syltensis gen. nov., sp. nov., reclassification of Haliea rubra as Pseudohaliea rubra gen. nov., comb. nov., and emendation of Chromatocurvus halotolerans.</title>
        <authorList>
            <person name="Spring S."/>
            <person name="Riedel T."/>
            <person name="Sproer C."/>
            <person name="Yan S."/>
            <person name="Harder J."/>
            <person name="Fuchs B.M."/>
        </authorList>
    </citation>
    <scope>NUCLEOTIDE SEQUENCE [LARGE SCALE GENOMIC DNA]</scope>
    <source>
        <strain evidence="3">NOR51-B</strain>
    </source>
</reference>
<dbReference type="Pfam" id="PF14336">
    <property type="entry name" value="GLUCM-like_C"/>
    <property type="match status" value="1"/>
</dbReference>
<dbReference type="AlphaFoldDB" id="B8KSD7"/>
<keyword evidence="3" id="KW-1185">Reference proteome</keyword>
<dbReference type="STRING" id="565045.NOR51B_1384"/>
<feature type="domain" description="D-glutamate cyclase-like C-terminal" evidence="1">
    <location>
        <begin position="17"/>
        <end position="274"/>
    </location>
</feature>
<dbReference type="EMBL" id="DS999411">
    <property type="protein sequence ID" value="EED35439.1"/>
    <property type="molecule type" value="Genomic_DNA"/>
</dbReference>
<organism evidence="2 3">
    <name type="scientific">Luminiphilus syltensis NOR5-1B</name>
    <dbReference type="NCBI Taxonomy" id="565045"/>
    <lineage>
        <taxon>Bacteria</taxon>
        <taxon>Pseudomonadati</taxon>
        <taxon>Pseudomonadota</taxon>
        <taxon>Gammaproteobacteria</taxon>
        <taxon>Cellvibrionales</taxon>
        <taxon>Halieaceae</taxon>
        <taxon>Luminiphilus</taxon>
    </lineage>
</organism>
<gene>
    <name evidence="2" type="ORF">NOR51B_1384</name>
</gene>
<dbReference type="HOGENOM" id="CLU_062537_1_0_6"/>
<name>B8KSD7_9GAMM</name>
<dbReference type="InterPro" id="IPR025504">
    <property type="entry name" value="GLUCM_C"/>
</dbReference>
<dbReference type="Proteomes" id="UP000004699">
    <property type="component" value="Unassembled WGS sequence"/>
</dbReference>
<proteinExistence type="predicted"/>
<evidence type="ECO:0000313" key="3">
    <source>
        <dbReference type="Proteomes" id="UP000004699"/>
    </source>
</evidence>
<dbReference type="OrthoDB" id="1668885at2"/>
<dbReference type="PANTHER" id="PTHR32022:SF10">
    <property type="entry name" value="D-GLUTAMATE CYCLASE, MITOCHONDRIAL"/>
    <property type="match status" value="1"/>
</dbReference>
<accession>B8KSD7</accession>
<sequence>MTDAEISRFSDQIEALLVNRNPRGMSGVRDALKPGYVARAARRLLDADKEILIATGFPVANTFETDGPAGAIALYDFCLQGGGRPVLMAGAPLINAIGADRATHIINGFSQADADREAERFFAKHSPSLMIVIERPGAAADGHYYNITGKDISAEVRPFEPWVDRAPCPVIAIGDGGNEIGMGSAGKVLETLNIRPAVSTCDELVVADVSNWGAYAIIAMAQKLSDIEHHWSIQPRRLLGMLSAAGSVDGVTHQNTLTEDGLDCSECEDLLDKIHHVLFAPTPTDG</sequence>